<proteinExistence type="predicted"/>
<dbReference type="eggNOG" id="ENOG502TCXP">
    <property type="taxonomic scope" value="Eukaryota"/>
</dbReference>
<protein>
    <submittedName>
        <fullName evidence="1">Uncharacterized protein</fullName>
    </submittedName>
</protein>
<evidence type="ECO:0000313" key="1">
    <source>
        <dbReference type="EMBL" id="EGI61238.1"/>
    </source>
</evidence>
<evidence type="ECO:0000313" key="2">
    <source>
        <dbReference type="Proteomes" id="UP000007755"/>
    </source>
</evidence>
<dbReference type="OrthoDB" id="5382468at2759"/>
<reference evidence="1" key="1">
    <citation type="submission" date="2011-02" db="EMBL/GenBank/DDBJ databases">
        <title>The genome of the leaf-cutting ant Acromyrmex echinatior suggests key adaptations to social evolution and fungus farming.</title>
        <authorList>
            <person name="Nygaard S."/>
            <person name="Zhang G."/>
        </authorList>
    </citation>
    <scope>NUCLEOTIDE SEQUENCE</scope>
</reference>
<name>F4WWZ5_ACREC</name>
<dbReference type="STRING" id="103372.F4WWZ5"/>
<dbReference type="InParanoid" id="F4WWZ5"/>
<dbReference type="AlphaFoldDB" id="F4WWZ5"/>
<gene>
    <name evidence="1" type="ORF">G5I_10484</name>
</gene>
<organism evidence="2">
    <name type="scientific">Acromyrmex echinatior</name>
    <name type="common">Panamanian leafcutter ant</name>
    <name type="synonym">Acromyrmex octospinosus echinatior</name>
    <dbReference type="NCBI Taxonomy" id="103372"/>
    <lineage>
        <taxon>Eukaryota</taxon>
        <taxon>Metazoa</taxon>
        <taxon>Ecdysozoa</taxon>
        <taxon>Arthropoda</taxon>
        <taxon>Hexapoda</taxon>
        <taxon>Insecta</taxon>
        <taxon>Pterygota</taxon>
        <taxon>Neoptera</taxon>
        <taxon>Endopterygota</taxon>
        <taxon>Hymenoptera</taxon>
        <taxon>Apocrita</taxon>
        <taxon>Aculeata</taxon>
        <taxon>Formicoidea</taxon>
        <taxon>Formicidae</taxon>
        <taxon>Myrmicinae</taxon>
        <taxon>Acromyrmex</taxon>
    </lineage>
</organism>
<sequence length="655" mass="75706">MITDLVRRVVLEIFEIVSAHKEFYENQAAIITMQTMLRLSYCVNKSLKDSTLFEKLVGGMSDILVRSLKLDVSFDTDCILQQIILFVKNLDIKELKKNKLKFMAITMFNVILQKQAAFDKNIDVEMIIDVCHDILESMTKIVKCDDDNDTISFAIDSLCSTCASSARFCLMQDSRENNQTELKIYEKKNNLEISVYHTVMDIIIPYVKDKDLSSLDLIGFYRSLVFCLNNLYQLKNCNKDNLSNHLTANGYLKRLLYLTVQFPSDVISLKSLITRIMLLPKSTPISVLILKPLWLLFAVTSLSHPRPNLVYHYENAVVQMMSILQRSEISEFYTHHVDLLHYCLTCPNISQNLLYRILNLWLIESDGDIKPLSFNYDKVAEYLLDVIHSNFSNSFVNIALKGLCHLIQIIKNDKQRIDNLASTVWQILPDIFSSYQPDTVSHIETALELANIIRPSMISLPFIIRSADNIADIILNKNTDCSNIKFMTLVLMQAYILLEVAMTRNSFEERSDLSTASIKLFTFIIHCQKKSSLKVDPISQDMVYRSLITLLNFCNTKASKLMPYLSTIMSTYSLIKSINIQRPSCHFDEFIVPWLYYHKKYDEYYVPWNPEALFKTPFDETLDKLKEYLIVLKNEKMEDAYTNLQKAVSIIFSLS</sequence>
<keyword evidence="2" id="KW-1185">Reference proteome</keyword>
<accession>F4WWZ5</accession>
<dbReference type="EMBL" id="GL888417">
    <property type="protein sequence ID" value="EGI61238.1"/>
    <property type="molecule type" value="Genomic_DNA"/>
</dbReference>
<dbReference type="Proteomes" id="UP000007755">
    <property type="component" value="Unassembled WGS sequence"/>
</dbReference>